<comment type="caution">
    <text evidence="1">The sequence shown here is derived from an EMBL/GenBank/DDBJ whole genome shotgun (WGS) entry which is preliminary data.</text>
</comment>
<keyword evidence="2" id="KW-1185">Reference proteome</keyword>
<accession>A0A2T7FZ59</accession>
<sequence length="168" mass="18513">MRREMPRMSDGLVTKFFEGIDELFANSALWANSPISVFAGGQFFPRLDRLAFVISDGGRGIPGSLSAAGKNFATPQDAIDWAMEMNNSARQGDIPGGLGLGILKEFIGMNGGCLLVCSHHGYWEYRNRKMKKQRIANPYPGTVVSLEINTSDANSYHMKSATNPHEIW</sequence>
<evidence type="ECO:0000313" key="1">
    <source>
        <dbReference type="EMBL" id="PVA07453.1"/>
    </source>
</evidence>
<dbReference type="Proteomes" id="UP000244817">
    <property type="component" value="Unassembled WGS sequence"/>
</dbReference>
<reference evidence="1 2" key="1">
    <citation type="submission" date="2018-04" db="EMBL/GenBank/DDBJ databases">
        <title>Pelagivirga bohaiensis gen. nov., sp. nov., a bacterium isolated from the Bohai Sea.</title>
        <authorList>
            <person name="Ji X."/>
        </authorList>
    </citation>
    <scope>NUCLEOTIDE SEQUENCE [LARGE SCALE GENOMIC DNA]</scope>
    <source>
        <strain evidence="1 2">BH-SD16</strain>
    </source>
</reference>
<protein>
    <submittedName>
        <fullName evidence="1">Uncharacterized protein</fullName>
    </submittedName>
</protein>
<dbReference type="AlphaFoldDB" id="A0A2T7FZ59"/>
<proteinExistence type="predicted"/>
<dbReference type="EMBL" id="QCYG01000003">
    <property type="protein sequence ID" value="PVA07453.1"/>
    <property type="molecule type" value="Genomic_DNA"/>
</dbReference>
<dbReference type="SUPFAM" id="SSF55874">
    <property type="entry name" value="ATPase domain of HSP90 chaperone/DNA topoisomerase II/histidine kinase"/>
    <property type="match status" value="1"/>
</dbReference>
<gene>
    <name evidence="1" type="ORF">DC363_06350</name>
</gene>
<name>A0A2T7FZ59_9RHOB</name>
<organism evidence="1 2">
    <name type="scientific">Thalassorhabdomicrobium marinisediminis</name>
    <dbReference type="NCBI Taxonomy" id="2170577"/>
    <lineage>
        <taxon>Bacteria</taxon>
        <taxon>Pseudomonadati</taxon>
        <taxon>Pseudomonadota</taxon>
        <taxon>Alphaproteobacteria</taxon>
        <taxon>Rhodobacterales</taxon>
        <taxon>Paracoccaceae</taxon>
        <taxon>Thalassorhabdomicrobium</taxon>
    </lineage>
</organism>
<dbReference type="InterPro" id="IPR036890">
    <property type="entry name" value="HATPase_C_sf"/>
</dbReference>
<evidence type="ECO:0000313" key="2">
    <source>
        <dbReference type="Proteomes" id="UP000244817"/>
    </source>
</evidence>